<name>A0AA43RG38_9ACTN</name>
<keyword evidence="7 10" id="KW-0030">Aminoacyl-tRNA synthetase</keyword>
<dbReference type="AlphaFoldDB" id="A0AA43RG38"/>
<dbReference type="PROSITE" id="PS00178">
    <property type="entry name" value="AA_TRNA_LIGASE_I"/>
    <property type="match status" value="1"/>
</dbReference>
<feature type="short sequence motif" description="'HIGH' region" evidence="10">
    <location>
        <begin position="59"/>
        <end position="69"/>
    </location>
</feature>
<keyword evidence="10" id="KW-0479">Metal-binding</keyword>
<keyword evidence="10" id="KW-0862">Zinc</keyword>
<feature type="short sequence motif" description="'KMSKS' region" evidence="10">
    <location>
        <begin position="618"/>
        <end position="622"/>
    </location>
</feature>
<dbReference type="GO" id="GO:0005524">
    <property type="term" value="F:ATP binding"/>
    <property type="evidence" value="ECO:0007669"/>
    <property type="project" value="UniProtKB-UniRule"/>
</dbReference>
<dbReference type="HAMAP" id="MF_02002">
    <property type="entry name" value="Ile_tRNA_synth_type1"/>
    <property type="match status" value="1"/>
</dbReference>
<comment type="cofactor">
    <cofactor evidence="10">
        <name>Zn(2+)</name>
        <dbReference type="ChEBI" id="CHEBI:29105"/>
    </cofactor>
    <text evidence="10">Binds 1 zinc ion per subunit.</text>
</comment>
<dbReference type="InterPro" id="IPR033708">
    <property type="entry name" value="Anticodon_Ile_BEm"/>
</dbReference>
<dbReference type="SUPFAM" id="SSF52374">
    <property type="entry name" value="Nucleotidylyl transferase"/>
    <property type="match status" value="1"/>
</dbReference>
<protein>
    <recommendedName>
        <fullName evidence="10">Isoleucine--tRNA ligase</fullName>
        <ecNumber evidence="10">6.1.1.5</ecNumber>
    </recommendedName>
    <alternativeName>
        <fullName evidence="10">Isoleucyl-tRNA synthetase</fullName>
        <shortName evidence="10">IleRS</shortName>
    </alternativeName>
</protein>
<dbReference type="PANTHER" id="PTHR42765">
    <property type="entry name" value="SOLEUCYL-TRNA SYNTHETASE"/>
    <property type="match status" value="1"/>
</dbReference>
<comment type="similarity">
    <text evidence="1 10">Belongs to the class-I aminoacyl-tRNA synthetase family. IleS type 1 subfamily.</text>
</comment>
<dbReference type="InterPro" id="IPR014729">
    <property type="entry name" value="Rossmann-like_a/b/a_fold"/>
</dbReference>
<dbReference type="EMBL" id="JAUMVS010000005">
    <property type="protein sequence ID" value="MDO4841203.1"/>
    <property type="molecule type" value="Genomic_DNA"/>
</dbReference>
<dbReference type="InterPro" id="IPR009080">
    <property type="entry name" value="tRNAsynth_Ia_anticodon-bd"/>
</dbReference>
<dbReference type="InterPro" id="IPR023585">
    <property type="entry name" value="Ile-tRNA-ligase_type1"/>
</dbReference>
<dbReference type="GO" id="GO:0008270">
    <property type="term" value="F:zinc ion binding"/>
    <property type="evidence" value="ECO:0007669"/>
    <property type="project" value="UniProtKB-UniRule"/>
</dbReference>
<proteinExistence type="inferred from homology"/>
<dbReference type="InterPro" id="IPR013155">
    <property type="entry name" value="M/V/L/I-tRNA-synth_anticd-bd"/>
</dbReference>
<evidence type="ECO:0000256" key="8">
    <source>
        <dbReference type="ARBA" id="ARBA00025217"/>
    </source>
</evidence>
<evidence type="ECO:0000313" key="15">
    <source>
        <dbReference type="Proteomes" id="UP001168575"/>
    </source>
</evidence>
<dbReference type="InterPro" id="IPR002300">
    <property type="entry name" value="aa-tRNA-synth_Ia"/>
</dbReference>
<evidence type="ECO:0000259" key="12">
    <source>
        <dbReference type="Pfam" id="PF06827"/>
    </source>
</evidence>
<dbReference type="GO" id="GO:0000049">
    <property type="term" value="F:tRNA binding"/>
    <property type="evidence" value="ECO:0007669"/>
    <property type="project" value="InterPro"/>
</dbReference>
<dbReference type="Gene3D" id="3.40.50.620">
    <property type="entry name" value="HUPs"/>
    <property type="match status" value="2"/>
</dbReference>
<organism evidence="14 15">
    <name type="scientific">Phoenicibacter congonensis</name>
    <dbReference type="NCBI Taxonomy" id="1944646"/>
    <lineage>
        <taxon>Bacteria</taxon>
        <taxon>Bacillati</taxon>
        <taxon>Actinomycetota</taxon>
        <taxon>Coriobacteriia</taxon>
        <taxon>Eggerthellales</taxon>
        <taxon>Eggerthellaceae</taxon>
        <taxon>Phoenicibacter</taxon>
    </lineage>
</organism>
<evidence type="ECO:0000259" key="13">
    <source>
        <dbReference type="Pfam" id="PF08264"/>
    </source>
</evidence>
<evidence type="ECO:0000256" key="7">
    <source>
        <dbReference type="ARBA" id="ARBA00023146"/>
    </source>
</evidence>
<dbReference type="PANTHER" id="PTHR42765:SF1">
    <property type="entry name" value="ISOLEUCINE--TRNA LIGASE, MITOCHONDRIAL"/>
    <property type="match status" value="1"/>
</dbReference>
<comment type="domain">
    <text evidence="10">IleRS has two distinct active sites: one for aminoacylation and one for editing. The misactivated valine is translocated from the active site to the editing site, which sterically excludes the correctly activated isoleucine. The single editing site contains two valyl binding pockets, one specific for each substrate (Val-AMP or Val-tRNA(Ile)).</text>
</comment>
<dbReference type="SUPFAM" id="SSF47323">
    <property type="entry name" value="Anticodon-binding domain of a subclass of class I aminoacyl-tRNA synthetases"/>
    <property type="match status" value="1"/>
</dbReference>
<keyword evidence="3 10" id="KW-0436">Ligase</keyword>
<dbReference type="InterPro" id="IPR001412">
    <property type="entry name" value="aa-tRNA-synth_I_CS"/>
</dbReference>
<evidence type="ECO:0000256" key="1">
    <source>
        <dbReference type="ARBA" id="ARBA00006887"/>
    </source>
</evidence>
<reference evidence="14" key="1">
    <citation type="submission" date="2023-07" db="EMBL/GenBank/DDBJ databases">
        <title>Between Cages and Wild: Unraveling the Impact of Captivity on Animal Microbiomes and Antimicrobial Resistance.</title>
        <authorList>
            <person name="Schmartz G.P."/>
            <person name="Rehner J."/>
            <person name="Schuff M.J."/>
            <person name="Becker S.L."/>
            <person name="Kravczyk M."/>
            <person name="Gurevich A."/>
            <person name="Francke R."/>
            <person name="Mueller R."/>
            <person name="Keller V."/>
            <person name="Keller A."/>
        </authorList>
    </citation>
    <scope>NUCLEOTIDE SEQUENCE</scope>
    <source>
        <strain evidence="14">S12M_St_49</strain>
    </source>
</reference>
<sequence>MAQNYKDTMNLPQTEFPMRGDLANREPEILKKWQEEDIYKKVLEKNKDGEPFVLHDGPPYANGPIHIGHAFNKILKDFVNKSHAQRGFFTPYVPGWDCHGQPIEHIVEKQLGTEKMKSMPQSEVRSLCHDWAEKCVDLQREGFKRLGVNADWEHPYLTFTPNFESGNVEIFKKMYLDGAIYRGRKPIHWCSRCHTALAEAEIEYGDETSPSIYVNFLLDETPAPFANSDAKDATPYVLIWTTTPWTLPANTAVSLAPKAEYVMVLCDGKAMLMAKELVETVAEVSGWENYTLAKDENGEVVVTDGVSLCGLTYTCPIRQDLKGKVIYGDHVTLDSGTGCVHTAPGHGVEDYVVASQFEGIMTLMPVDDDGILTEEAGQFAGLSTDDSNPKIIDWLREQGTLVAKVSITHSYPHCWRCHEPVIFRATDQWFVSMDKTGLREKAKAEIDNNVKWIPEWASNRIGAMVEDRPDWCISRQRSWGVPIPVFKCSKCGEVVATEETFDAVIDLFNTEGADAWFTKKPSEYLPAGTKCEHCGCEDLVPEKDILDVWWESGVSHTSVLKHRADEGLTWPADMYLEGSDQHRGWFQSSLLTSVGAFGCAPYKSVMHCGFTVDENGRKMSKSLGNGVDPADVVNKVGADVLRLWVASVDYSQDVSISDSILQRTSDAYRKFRNIFRFLLGNLNDFTAADRVASFDDLEPIDKWVMAKLAEVLNDVNTAYENYKFHNVYRALYDFVNNDLSAIYMDVAKDRLYSEAPDSKRRRAVQTVLENVLNVLVRTLSPILSFTTEEVWSFWPQGLVEEGRPDSVQLAGWPEASAFAPAINETEAKEILSDFEVLFAVRDAATKAIEVERNNGNIKKSQEAKVIVTLTNDQLAVVEKYDKSVITELLICAEVEFVTAEVEEMSAEVSKTTLDKCPRCWNYVELSGEGEHADVCPRCAAVLEK</sequence>
<comment type="function">
    <text evidence="8 10">Catalyzes the attachment of isoleucine to tRNA(Ile). As IleRS can inadvertently accommodate and process structurally similar amino acids such as valine, to avoid such errors it has two additional distinct tRNA(Ile)-dependent editing activities. One activity is designated as 'pretransfer' editing and involves the hydrolysis of activated Val-AMP. The other activity is designated 'posttransfer' editing and involves deacylation of mischarged Val-tRNA(Ile).</text>
</comment>
<dbReference type="GO" id="GO:0006428">
    <property type="term" value="P:isoleucyl-tRNA aminoacylation"/>
    <property type="evidence" value="ECO:0007669"/>
    <property type="project" value="UniProtKB-UniRule"/>
</dbReference>
<dbReference type="InterPro" id="IPR002301">
    <property type="entry name" value="Ile-tRNA-ligase"/>
</dbReference>
<feature type="binding site" evidence="10">
    <location>
        <position position="919"/>
    </location>
    <ligand>
        <name>Zn(2+)</name>
        <dbReference type="ChEBI" id="CHEBI:29105"/>
    </ligand>
</feature>
<dbReference type="EC" id="6.1.1.5" evidence="10"/>
<comment type="caution">
    <text evidence="14">The sequence shown here is derived from an EMBL/GenBank/DDBJ whole genome shotgun (WGS) entry which is preliminary data.</text>
</comment>
<evidence type="ECO:0000256" key="3">
    <source>
        <dbReference type="ARBA" id="ARBA00022598"/>
    </source>
</evidence>
<dbReference type="Pfam" id="PF08264">
    <property type="entry name" value="Anticodon_1"/>
    <property type="match status" value="1"/>
</dbReference>
<accession>A0AA43RG38</accession>
<keyword evidence="2 10" id="KW-0963">Cytoplasm</keyword>
<dbReference type="InterPro" id="IPR010663">
    <property type="entry name" value="Znf_FPG/IleRS"/>
</dbReference>
<dbReference type="GO" id="GO:0004822">
    <property type="term" value="F:isoleucine-tRNA ligase activity"/>
    <property type="evidence" value="ECO:0007669"/>
    <property type="project" value="UniProtKB-UniRule"/>
</dbReference>
<comment type="subunit">
    <text evidence="10">Monomer.</text>
</comment>
<evidence type="ECO:0000259" key="11">
    <source>
        <dbReference type="Pfam" id="PF00133"/>
    </source>
</evidence>
<keyword evidence="5 10" id="KW-0067">ATP-binding</keyword>
<evidence type="ECO:0000313" key="14">
    <source>
        <dbReference type="EMBL" id="MDO4841203.1"/>
    </source>
</evidence>
<evidence type="ECO:0000256" key="2">
    <source>
        <dbReference type="ARBA" id="ARBA00022490"/>
    </source>
</evidence>
<evidence type="ECO:0000256" key="5">
    <source>
        <dbReference type="ARBA" id="ARBA00022840"/>
    </source>
</evidence>
<comment type="catalytic activity">
    <reaction evidence="9 10">
        <text>tRNA(Ile) + L-isoleucine + ATP = L-isoleucyl-tRNA(Ile) + AMP + diphosphate</text>
        <dbReference type="Rhea" id="RHEA:11060"/>
        <dbReference type="Rhea" id="RHEA-COMP:9666"/>
        <dbReference type="Rhea" id="RHEA-COMP:9695"/>
        <dbReference type="ChEBI" id="CHEBI:30616"/>
        <dbReference type="ChEBI" id="CHEBI:33019"/>
        <dbReference type="ChEBI" id="CHEBI:58045"/>
        <dbReference type="ChEBI" id="CHEBI:78442"/>
        <dbReference type="ChEBI" id="CHEBI:78528"/>
        <dbReference type="ChEBI" id="CHEBI:456215"/>
        <dbReference type="EC" id="6.1.1.5"/>
    </reaction>
</comment>
<evidence type="ECO:0000256" key="6">
    <source>
        <dbReference type="ARBA" id="ARBA00022917"/>
    </source>
</evidence>
<feature type="binding site" evidence="10">
    <location>
        <position position="621"/>
    </location>
    <ligand>
        <name>ATP</name>
        <dbReference type="ChEBI" id="CHEBI:30616"/>
    </ligand>
</feature>
<dbReference type="InterPro" id="IPR050081">
    <property type="entry name" value="Ile-tRNA_ligase"/>
</dbReference>
<dbReference type="PRINTS" id="PR00984">
    <property type="entry name" value="TRNASYNTHILE"/>
</dbReference>
<dbReference type="Pfam" id="PF00133">
    <property type="entry name" value="tRNA-synt_1"/>
    <property type="match status" value="1"/>
</dbReference>
<keyword evidence="15" id="KW-1185">Reference proteome</keyword>
<dbReference type="Pfam" id="PF06827">
    <property type="entry name" value="zf-FPG_IleRS"/>
    <property type="match status" value="1"/>
</dbReference>
<gene>
    <name evidence="10 14" type="primary">ileS</name>
    <name evidence="14" type="ORF">Q3982_00800</name>
</gene>
<evidence type="ECO:0000256" key="4">
    <source>
        <dbReference type="ARBA" id="ARBA00022741"/>
    </source>
</evidence>
<dbReference type="InterPro" id="IPR009008">
    <property type="entry name" value="Val/Leu/Ile-tRNA-synth_edit"/>
</dbReference>
<evidence type="ECO:0000256" key="10">
    <source>
        <dbReference type="HAMAP-Rule" id="MF_02002"/>
    </source>
</evidence>
<comment type="subcellular location">
    <subcellularLocation>
        <location evidence="10">Cytoplasm</location>
    </subcellularLocation>
</comment>
<feature type="binding site" evidence="10">
    <location>
        <position position="935"/>
    </location>
    <ligand>
        <name>Zn(2+)</name>
        <dbReference type="ChEBI" id="CHEBI:29105"/>
    </ligand>
</feature>
<feature type="binding site" evidence="10">
    <location>
        <position position="938"/>
    </location>
    <ligand>
        <name>Zn(2+)</name>
        <dbReference type="ChEBI" id="CHEBI:29105"/>
    </ligand>
</feature>
<feature type="domain" description="Aminoacyl-tRNA synthetase class Ia" evidence="11">
    <location>
        <begin position="29"/>
        <end position="657"/>
    </location>
</feature>
<keyword evidence="4 10" id="KW-0547">Nucleotide-binding</keyword>
<keyword evidence="6 10" id="KW-0648">Protein biosynthesis</keyword>
<dbReference type="Proteomes" id="UP001168575">
    <property type="component" value="Unassembled WGS sequence"/>
</dbReference>
<dbReference type="NCBIfam" id="TIGR00392">
    <property type="entry name" value="ileS"/>
    <property type="match status" value="1"/>
</dbReference>
<dbReference type="CDD" id="cd07960">
    <property type="entry name" value="Anticodon_Ia_Ile_BEm"/>
    <property type="match status" value="1"/>
</dbReference>
<evidence type="ECO:0000256" key="9">
    <source>
        <dbReference type="ARBA" id="ARBA00048359"/>
    </source>
</evidence>
<feature type="domain" description="Methionyl/Valyl/Leucyl/Isoleucyl-tRNA synthetase anticodon-binding" evidence="13">
    <location>
        <begin position="701"/>
        <end position="866"/>
    </location>
</feature>
<dbReference type="GO" id="GO:0005829">
    <property type="term" value="C:cytosol"/>
    <property type="evidence" value="ECO:0007669"/>
    <property type="project" value="TreeGrafter"/>
</dbReference>
<dbReference type="Gene3D" id="1.10.10.830">
    <property type="entry name" value="Ile-tRNA synthetase CP2 domain-like"/>
    <property type="match status" value="1"/>
</dbReference>
<dbReference type="Gene3D" id="1.10.730.20">
    <property type="match status" value="1"/>
</dbReference>
<dbReference type="SUPFAM" id="SSF50677">
    <property type="entry name" value="ValRS/IleRS/LeuRS editing domain"/>
    <property type="match status" value="1"/>
</dbReference>
<feature type="binding site" evidence="10">
    <location>
        <position position="916"/>
    </location>
    <ligand>
        <name>Zn(2+)</name>
        <dbReference type="ChEBI" id="CHEBI:29105"/>
    </ligand>
</feature>
<feature type="binding site" evidence="10">
    <location>
        <position position="577"/>
    </location>
    <ligand>
        <name>L-isoleucyl-5'-AMP</name>
        <dbReference type="ChEBI" id="CHEBI:178002"/>
    </ligand>
</feature>
<feature type="domain" description="Zinc finger FPG/IleRS-type" evidence="12">
    <location>
        <begin position="915"/>
        <end position="940"/>
    </location>
</feature>
<dbReference type="GO" id="GO:0002161">
    <property type="term" value="F:aminoacyl-tRNA deacylase activity"/>
    <property type="evidence" value="ECO:0007669"/>
    <property type="project" value="InterPro"/>
</dbReference>